<evidence type="ECO:0000256" key="6">
    <source>
        <dbReference type="ARBA" id="ARBA00022475"/>
    </source>
</evidence>
<evidence type="ECO:0000313" key="14">
    <source>
        <dbReference type="EMBL" id="TGX52582.1"/>
    </source>
</evidence>
<reference evidence="14 15" key="1">
    <citation type="submission" date="2019-04" db="EMBL/GenBank/DDBJ databases">
        <title>Sphingomonas psychrotolerans sp. nov., isolated from soil in the Tianshan Mountains, Xinjiang, China.</title>
        <authorList>
            <person name="Luo Y."/>
            <person name="Sheng H."/>
        </authorList>
    </citation>
    <scope>NUCLEOTIDE SEQUENCE [LARGE SCALE GENOMIC DNA]</scope>
    <source>
        <strain evidence="14 15">ZFGT-11</strain>
    </source>
</reference>
<evidence type="ECO:0000256" key="10">
    <source>
        <dbReference type="ARBA" id="ARBA00022989"/>
    </source>
</evidence>
<dbReference type="PANTHER" id="PTHR30558:SF12">
    <property type="entry name" value="BIOPOLYMER TRANSPORT PROTEIN EXBD"/>
    <property type="match status" value="1"/>
</dbReference>
<dbReference type="PANTHER" id="PTHR30558">
    <property type="entry name" value="EXBD MEMBRANE COMPONENT OF PMF-DRIVEN MACROMOLECULE IMPORT SYSTEM"/>
    <property type="match status" value="1"/>
</dbReference>
<comment type="subcellular location">
    <subcellularLocation>
        <location evidence="2">Cell inner membrane</location>
        <topology evidence="2">Single-pass type II membrane protein</topology>
    </subcellularLocation>
    <subcellularLocation>
        <location evidence="12">Cell membrane</location>
        <topology evidence="12">Single-pass type II membrane protein</topology>
    </subcellularLocation>
</comment>
<keyword evidence="7" id="KW-0997">Cell inner membrane</keyword>
<comment type="caution">
    <text evidence="14">The sequence shown here is derived from an EMBL/GenBank/DDBJ whole genome shotgun (WGS) entry which is preliminary data.</text>
</comment>
<name>A0A4V3QZ20_9SPHN</name>
<sequence>MVKVARVPEPVPFSAINVTPFIDVMLVLLIVMILSIPIATHKVPIDLPSDPKPSTRIERPHQLGIDRVGGLFWDGRRIADAELLGLLAVMQRDTAAVLHINTDPEARYERFDSVLAVVKHAGVERLGFVGNRPLED</sequence>
<evidence type="ECO:0000256" key="13">
    <source>
        <dbReference type="SAM" id="Phobius"/>
    </source>
</evidence>
<protein>
    <submittedName>
        <fullName evidence="14">Biopolymer transporter ExbD</fullName>
    </submittedName>
</protein>
<comment type="function">
    <text evidence="1">Involved in the TonB-dependent energy-dependent transport of various receptor-bound substrates.</text>
</comment>
<keyword evidence="15" id="KW-1185">Reference proteome</keyword>
<dbReference type="GO" id="GO:0015031">
    <property type="term" value="P:protein transport"/>
    <property type="evidence" value="ECO:0007669"/>
    <property type="project" value="UniProtKB-KW"/>
</dbReference>
<evidence type="ECO:0000256" key="4">
    <source>
        <dbReference type="ARBA" id="ARBA00011471"/>
    </source>
</evidence>
<evidence type="ECO:0000256" key="5">
    <source>
        <dbReference type="ARBA" id="ARBA00022448"/>
    </source>
</evidence>
<evidence type="ECO:0000313" key="15">
    <source>
        <dbReference type="Proteomes" id="UP000306147"/>
    </source>
</evidence>
<dbReference type="GO" id="GO:0005886">
    <property type="term" value="C:plasma membrane"/>
    <property type="evidence" value="ECO:0007669"/>
    <property type="project" value="UniProtKB-SubCell"/>
</dbReference>
<dbReference type="AlphaFoldDB" id="A0A4V3QZ20"/>
<evidence type="ECO:0000256" key="8">
    <source>
        <dbReference type="ARBA" id="ARBA00022692"/>
    </source>
</evidence>
<dbReference type="GO" id="GO:0022857">
    <property type="term" value="F:transmembrane transporter activity"/>
    <property type="evidence" value="ECO:0007669"/>
    <property type="project" value="InterPro"/>
</dbReference>
<keyword evidence="10 13" id="KW-1133">Transmembrane helix</keyword>
<gene>
    <name evidence="14" type="ORF">E5A73_13065</name>
</gene>
<comment type="subunit">
    <text evidence="4">The accessory proteins ExbB and ExbD seem to form a complex with TonB.</text>
</comment>
<evidence type="ECO:0000256" key="1">
    <source>
        <dbReference type="ARBA" id="ARBA00003540"/>
    </source>
</evidence>
<keyword evidence="5 12" id="KW-0813">Transport</keyword>
<organism evidence="14 15">
    <name type="scientific">Sphingomonas gei</name>
    <dbReference type="NCBI Taxonomy" id="1395960"/>
    <lineage>
        <taxon>Bacteria</taxon>
        <taxon>Pseudomonadati</taxon>
        <taxon>Pseudomonadota</taxon>
        <taxon>Alphaproteobacteria</taxon>
        <taxon>Sphingomonadales</taxon>
        <taxon>Sphingomonadaceae</taxon>
        <taxon>Sphingomonas</taxon>
    </lineage>
</organism>
<proteinExistence type="inferred from homology"/>
<evidence type="ECO:0000256" key="9">
    <source>
        <dbReference type="ARBA" id="ARBA00022927"/>
    </source>
</evidence>
<dbReference type="RefSeq" id="WP_135964293.1">
    <property type="nucleotide sequence ID" value="NZ_SRXT01000005.1"/>
</dbReference>
<comment type="similarity">
    <text evidence="3 12">Belongs to the ExbD/TolR family.</text>
</comment>
<dbReference type="Proteomes" id="UP000306147">
    <property type="component" value="Unassembled WGS sequence"/>
</dbReference>
<dbReference type="Gene3D" id="3.30.420.270">
    <property type="match status" value="1"/>
</dbReference>
<evidence type="ECO:0000256" key="2">
    <source>
        <dbReference type="ARBA" id="ARBA00004249"/>
    </source>
</evidence>
<accession>A0A4V3QZ20</accession>
<dbReference type="EMBL" id="SRXT01000005">
    <property type="protein sequence ID" value="TGX52582.1"/>
    <property type="molecule type" value="Genomic_DNA"/>
</dbReference>
<keyword evidence="9 12" id="KW-0653">Protein transport</keyword>
<dbReference type="InterPro" id="IPR003400">
    <property type="entry name" value="ExbD"/>
</dbReference>
<evidence type="ECO:0000256" key="11">
    <source>
        <dbReference type="ARBA" id="ARBA00023136"/>
    </source>
</evidence>
<dbReference type="Pfam" id="PF02472">
    <property type="entry name" value="ExbD"/>
    <property type="match status" value="1"/>
</dbReference>
<keyword evidence="11 13" id="KW-0472">Membrane</keyword>
<evidence type="ECO:0000256" key="3">
    <source>
        <dbReference type="ARBA" id="ARBA00005811"/>
    </source>
</evidence>
<dbReference type="OrthoDB" id="7573672at2"/>
<keyword evidence="8 12" id="KW-0812">Transmembrane</keyword>
<keyword evidence="6" id="KW-1003">Cell membrane</keyword>
<feature type="transmembrane region" description="Helical" evidence="13">
    <location>
        <begin position="20"/>
        <end position="39"/>
    </location>
</feature>
<evidence type="ECO:0000256" key="12">
    <source>
        <dbReference type="RuleBase" id="RU003879"/>
    </source>
</evidence>
<evidence type="ECO:0000256" key="7">
    <source>
        <dbReference type="ARBA" id="ARBA00022519"/>
    </source>
</evidence>